<evidence type="ECO:0000313" key="3">
    <source>
        <dbReference type="Proteomes" id="UP000799324"/>
    </source>
</evidence>
<evidence type="ECO:0000256" key="1">
    <source>
        <dbReference type="SAM" id="MobiDB-lite"/>
    </source>
</evidence>
<feature type="non-terminal residue" evidence="2">
    <location>
        <position position="98"/>
    </location>
</feature>
<dbReference type="AlphaFoldDB" id="A0A6A6SWN0"/>
<evidence type="ECO:0000313" key="2">
    <source>
        <dbReference type="EMBL" id="KAF2650868.1"/>
    </source>
</evidence>
<feature type="non-terminal residue" evidence="2">
    <location>
        <position position="1"/>
    </location>
</feature>
<gene>
    <name evidence="2" type="ORF">K491DRAFT_573756</name>
</gene>
<sequence>PRSNRTGSSGIGAILEDMSDVLPPETSTRPEYRACRTTYGMMKSFLNKAMVSDHPLIEYKELQKLEPALRERLHAMKAKKGVPSKMIDLLDEIKASLA</sequence>
<reference evidence="2" key="1">
    <citation type="journal article" date="2020" name="Stud. Mycol.">
        <title>101 Dothideomycetes genomes: a test case for predicting lifestyles and emergence of pathogens.</title>
        <authorList>
            <person name="Haridas S."/>
            <person name="Albert R."/>
            <person name="Binder M."/>
            <person name="Bloem J."/>
            <person name="Labutti K."/>
            <person name="Salamov A."/>
            <person name="Andreopoulos B."/>
            <person name="Baker S."/>
            <person name="Barry K."/>
            <person name="Bills G."/>
            <person name="Bluhm B."/>
            <person name="Cannon C."/>
            <person name="Castanera R."/>
            <person name="Culley D."/>
            <person name="Daum C."/>
            <person name="Ezra D."/>
            <person name="Gonzalez J."/>
            <person name="Henrissat B."/>
            <person name="Kuo A."/>
            <person name="Liang C."/>
            <person name="Lipzen A."/>
            <person name="Lutzoni F."/>
            <person name="Magnuson J."/>
            <person name="Mondo S."/>
            <person name="Nolan M."/>
            <person name="Ohm R."/>
            <person name="Pangilinan J."/>
            <person name="Park H.-J."/>
            <person name="Ramirez L."/>
            <person name="Alfaro M."/>
            <person name="Sun H."/>
            <person name="Tritt A."/>
            <person name="Yoshinaga Y."/>
            <person name="Zwiers L.-H."/>
            <person name="Turgeon B."/>
            <person name="Goodwin S."/>
            <person name="Spatafora J."/>
            <person name="Crous P."/>
            <person name="Grigoriev I."/>
        </authorList>
    </citation>
    <scope>NUCLEOTIDE SEQUENCE</scope>
    <source>
        <strain evidence="2">CBS 122681</strain>
    </source>
</reference>
<keyword evidence="3" id="KW-1185">Reference proteome</keyword>
<dbReference type="Proteomes" id="UP000799324">
    <property type="component" value="Unassembled WGS sequence"/>
</dbReference>
<name>A0A6A6SWN0_9PLEO</name>
<feature type="region of interest" description="Disordered" evidence="1">
    <location>
        <begin position="1"/>
        <end position="28"/>
    </location>
</feature>
<organism evidence="2 3">
    <name type="scientific">Lophiostoma macrostomum CBS 122681</name>
    <dbReference type="NCBI Taxonomy" id="1314788"/>
    <lineage>
        <taxon>Eukaryota</taxon>
        <taxon>Fungi</taxon>
        <taxon>Dikarya</taxon>
        <taxon>Ascomycota</taxon>
        <taxon>Pezizomycotina</taxon>
        <taxon>Dothideomycetes</taxon>
        <taxon>Pleosporomycetidae</taxon>
        <taxon>Pleosporales</taxon>
        <taxon>Lophiostomataceae</taxon>
        <taxon>Lophiostoma</taxon>
    </lineage>
</organism>
<proteinExistence type="predicted"/>
<dbReference type="OrthoDB" id="3778493at2759"/>
<dbReference type="EMBL" id="MU004442">
    <property type="protein sequence ID" value="KAF2650868.1"/>
    <property type="molecule type" value="Genomic_DNA"/>
</dbReference>
<accession>A0A6A6SWN0</accession>
<protein>
    <submittedName>
        <fullName evidence="2">Uncharacterized protein</fullName>
    </submittedName>
</protein>